<evidence type="ECO:0000313" key="2">
    <source>
        <dbReference type="Proteomes" id="UP000325945"/>
    </source>
</evidence>
<dbReference type="EMBL" id="ML741777">
    <property type="protein sequence ID" value="KAE8329838.1"/>
    <property type="molecule type" value="Genomic_DNA"/>
</dbReference>
<reference evidence="2" key="1">
    <citation type="submission" date="2019-04" db="EMBL/GenBank/DDBJ databases">
        <title>Friends and foes A comparative genomics studyof 23 Aspergillus species from section Flavi.</title>
        <authorList>
            <consortium name="DOE Joint Genome Institute"/>
            <person name="Kjaerbolling I."/>
            <person name="Vesth T."/>
            <person name="Frisvad J.C."/>
            <person name="Nybo J.L."/>
            <person name="Theobald S."/>
            <person name="Kildgaard S."/>
            <person name="Isbrandt T."/>
            <person name="Kuo A."/>
            <person name="Sato A."/>
            <person name="Lyhne E.K."/>
            <person name="Kogle M.E."/>
            <person name="Wiebenga A."/>
            <person name="Kun R.S."/>
            <person name="Lubbers R.J."/>
            <person name="Makela M.R."/>
            <person name="Barry K."/>
            <person name="Chovatia M."/>
            <person name="Clum A."/>
            <person name="Daum C."/>
            <person name="Haridas S."/>
            <person name="He G."/>
            <person name="LaButti K."/>
            <person name="Lipzen A."/>
            <person name="Mondo S."/>
            <person name="Riley R."/>
            <person name="Salamov A."/>
            <person name="Simmons B.A."/>
            <person name="Magnuson J.K."/>
            <person name="Henrissat B."/>
            <person name="Mortensen U.H."/>
            <person name="Larsen T.O."/>
            <person name="Devries R.P."/>
            <person name="Grigoriev I.V."/>
            <person name="Machida M."/>
            <person name="Baker S.E."/>
            <person name="Andersen M.R."/>
        </authorList>
    </citation>
    <scope>NUCLEOTIDE SEQUENCE [LARGE SCALE GENOMIC DNA]</scope>
    <source>
        <strain evidence="2">CBS 130017</strain>
    </source>
</reference>
<evidence type="ECO:0000313" key="1">
    <source>
        <dbReference type="EMBL" id="KAE8329838.1"/>
    </source>
</evidence>
<dbReference type="AlphaFoldDB" id="A0A5N6XAH0"/>
<dbReference type="Proteomes" id="UP000325945">
    <property type="component" value="Unassembled WGS sequence"/>
</dbReference>
<keyword evidence="2" id="KW-1185">Reference proteome</keyword>
<protein>
    <submittedName>
        <fullName evidence="1">Uncharacterized protein</fullName>
    </submittedName>
</protein>
<proteinExistence type="predicted"/>
<name>A0A5N6XAH0_9EURO</name>
<sequence length="81" mass="9140">MPKTISRIVCLSSEVQELSFCLAMTSILSCVLFPFVRSWSRLASNPIQLGPRIEGSHHDDRERRYINGAVCGLQDSVECHF</sequence>
<gene>
    <name evidence="1" type="ORF">BDV39DRAFT_171439</name>
</gene>
<dbReference type="PROSITE" id="PS51257">
    <property type="entry name" value="PROKAR_LIPOPROTEIN"/>
    <property type="match status" value="1"/>
</dbReference>
<organism evidence="1 2">
    <name type="scientific">Aspergillus sergii</name>
    <dbReference type="NCBI Taxonomy" id="1034303"/>
    <lineage>
        <taxon>Eukaryota</taxon>
        <taxon>Fungi</taxon>
        <taxon>Dikarya</taxon>
        <taxon>Ascomycota</taxon>
        <taxon>Pezizomycotina</taxon>
        <taxon>Eurotiomycetes</taxon>
        <taxon>Eurotiomycetidae</taxon>
        <taxon>Eurotiales</taxon>
        <taxon>Aspergillaceae</taxon>
        <taxon>Aspergillus</taxon>
        <taxon>Aspergillus subgen. Circumdati</taxon>
    </lineage>
</organism>
<accession>A0A5N6XAH0</accession>